<dbReference type="Proteomes" id="UP000007590">
    <property type="component" value="Chromosome"/>
</dbReference>
<evidence type="ECO:0000256" key="2">
    <source>
        <dbReference type="ARBA" id="ARBA00022741"/>
    </source>
</evidence>
<protein>
    <submittedName>
        <fullName evidence="5">ABC-type transport system involved in resistance to organic solvents, ATPase component</fullName>
    </submittedName>
</protein>
<dbReference type="GO" id="GO:0005524">
    <property type="term" value="F:ATP binding"/>
    <property type="evidence" value="ECO:0007669"/>
    <property type="project" value="UniProtKB-KW"/>
</dbReference>
<keyword evidence="1" id="KW-0813">Transport</keyword>
<accession>H8KQ17</accession>
<dbReference type="EMBL" id="CP003349">
    <property type="protein sequence ID" value="AFD06185.1"/>
    <property type="molecule type" value="Genomic_DNA"/>
</dbReference>
<evidence type="ECO:0000256" key="1">
    <source>
        <dbReference type="ARBA" id="ARBA00022448"/>
    </source>
</evidence>
<dbReference type="PROSITE" id="PS50893">
    <property type="entry name" value="ABC_TRANSPORTER_2"/>
    <property type="match status" value="1"/>
</dbReference>
<evidence type="ECO:0000256" key="3">
    <source>
        <dbReference type="ARBA" id="ARBA00022840"/>
    </source>
</evidence>
<gene>
    <name evidence="5" type="ordered locus">Solca_1079</name>
</gene>
<evidence type="ECO:0000313" key="5">
    <source>
        <dbReference type="EMBL" id="AFD06185.1"/>
    </source>
</evidence>
<dbReference type="SUPFAM" id="SSF52540">
    <property type="entry name" value="P-loop containing nucleoside triphosphate hydrolases"/>
    <property type="match status" value="1"/>
</dbReference>
<dbReference type="GO" id="GO:0016887">
    <property type="term" value="F:ATP hydrolysis activity"/>
    <property type="evidence" value="ECO:0007669"/>
    <property type="project" value="InterPro"/>
</dbReference>
<proteinExistence type="predicted"/>
<dbReference type="Pfam" id="PF00005">
    <property type="entry name" value="ABC_tran"/>
    <property type="match status" value="1"/>
</dbReference>
<dbReference type="Gene3D" id="3.40.50.300">
    <property type="entry name" value="P-loop containing nucleotide triphosphate hydrolases"/>
    <property type="match status" value="1"/>
</dbReference>
<dbReference type="RefSeq" id="WP_014679412.1">
    <property type="nucleotide sequence ID" value="NC_017770.1"/>
</dbReference>
<dbReference type="InterPro" id="IPR027417">
    <property type="entry name" value="P-loop_NTPase"/>
</dbReference>
<dbReference type="InterPro" id="IPR003439">
    <property type="entry name" value="ABC_transporter-like_ATP-bd"/>
</dbReference>
<dbReference type="AlphaFoldDB" id="H8KQ17"/>
<sequence length="267" mass="29927">MSSSKQHIEPKVSPQAEDTLEKVLEIKHLSKSFGEKVVLKDINLELWKGENLVMLGKSGHGKSVLIKCIVGLLTPESGVLKVFNQEVTDLNEDELLALRKRIGFLFQNSALYDSMSVRENLEFPLQRQKENLNKEETDSLVKEVLDAVGLTDAIDKMPADLSGGMRKRVALGRTLILKPEIMLYDEPTTGLDPITAAEISELILEVQKKYNTSSIIITHDLACARTTHNRIVVLKEGECIAEGLFEELEKSDDEFVHSFFDNVRSYG</sequence>
<dbReference type="SMART" id="SM00382">
    <property type="entry name" value="AAA"/>
    <property type="match status" value="1"/>
</dbReference>
<organism evidence="5 6">
    <name type="scientific">Solitalea canadensis (strain ATCC 29591 / DSM 3403 / JCM 21819 / LMG 8368 / NBRC 15130 / NCIMB 12057 / USAM 9D)</name>
    <name type="common">Flexibacter canadensis</name>
    <dbReference type="NCBI Taxonomy" id="929556"/>
    <lineage>
        <taxon>Bacteria</taxon>
        <taxon>Pseudomonadati</taxon>
        <taxon>Bacteroidota</taxon>
        <taxon>Sphingobacteriia</taxon>
        <taxon>Sphingobacteriales</taxon>
        <taxon>Sphingobacteriaceae</taxon>
        <taxon>Solitalea</taxon>
    </lineage>
</organism>
<dbReference type="PROSITE" id="PS00211">
    <property type="entry name" value="ABC_TRANSPORTER_1"/>
    <property type="match status" value="1"/>
</dbReference>
<name>H8KQ17_SOLCM</name>
<dbReference type="STRING" id="929556.Solca_1079"/>
<dbReference type="OrthoDB" id="9782239at2"/>
<keyword evidence="2" id="KW-0547">Nucleotide-binding</keyword>
<dbReference type="InterPro" id="IPR003593">
    <property type="entry name" value="AAA+_ATPase"/>
</dbReference>
<keyword evidence="6" id="KW-1185">Reference proteome</keyword>
<evidence type="ECO:0000313" key="6">
    <source>
        <dbReference type="Proteomes" id="UP000007590"/>
    </source>
</evidence>
<dbReference type="HOGENOM" id="CLU_000604_1_22_10"/>
<reference evidence="5" key="1">
    <citation type="submission" date="2012-02" db="EMBL/GenBank/DDBJ databases">
        <title>The complete genome of Solitalea canadensis DSM 3403.</title>
        <authorList>
            <consortium name="US DOE Joint Genome Institute (JGI-PGF)"/>
            <person name="Lucas S."/>
            <person name="Copeland A."/>
            <person name="Lapidus A."/>
            <person name="Glavina del Rio T."/>
            <person name="Dalin E."/>
            <person name="Tice H."/>
            <person name="Bruce D."/>
            <person name="Goodwin L."/>
            <person name="Pitluck S."/>
            <person name="Peters L."/>
            <person name="Ovchinnikova G."/>
            <person name="Lu M."/>
            <person name="Kyrpides N."/>
            <person name="Mavromatis K."/>
            <person name="Ivanova N."/>
            <person name="Brettin T."/>
            <person name="Detter J.C."/>
            <person name="Han C."/>
            <person name="Larimer F."/>
            <person name="Land M."/>
            <person name="Hauser L."/>
            <person name="Markowitz V."/>
            <person name="Cheng J.-F."/>
            <person name="Hugenholtz P."/>
            <person name="Woyke T."/>
            <person name="Wu D."/>
            <person name="Spring S."/>
            <person name="Schroeder M."/>
            <person name="Kopitz M."/>
            <person name="Brambilla E."/>
            <person name="Klenk H.-P."/>
            <person name="Eisen J.A."/>
        </authorList>
    </citation>
    <scope>NUCLEOTIDE SEQUENCE</scope>
    <source>
        <strain evidence="5">DSM 3403</strain>
    </source>
</reference>
<dbReference type="CDD" id="cd03261">
    <property type="entry name" value="ABC_Org_Solvent_Resistant"/>
    <property type="match status" value="1"/>
</dbReference>
<dbReference type="eggNOG" id="COG1127">
    <property type="taxonomic scope" value="Bacteria"/>
</dbReference>
<dbReference type="InterPro" id="IPR017871">
    <property type="entry name" value="ABC_transporter-like_CS"/>
</dbReference>
<evidence type="ECO:0000259" key="4">
    <source>
        <dbReference type="PROSITE" id="PS50893"/>
    </source>
</evidence>
<dbReference type="KEGG" id="scn:Solca_1079"/>
<dbReference type="PANTHER" id="PTHR43023:SF3">
    <property type="entry name" value="PROTEIN TRIGALACTOSYLDIACYLGLYCEROL 3, CHLOROPLASTIC"/>
    <property type="match status" value="1"/>
</dbReference>
<keyword evidence="3" id="KW-0067">ATP-binding</keyword>
<dbReference type="PANTHER" id="PTHR43023">
    <property type="entry name" value="PROTEIN TRIGALACTOSYLDIACYLGLYCEROL 3, CHLOROPLASTIC"/>
    <property type="match status" value="1"/>
</dbReference>
<feature type="domain" description="ABC transporter" evidence="4">
    <location>
        <begin position="24"/>
        <end position="261"/>
    </location>
</feature>